<proteinExistence type="inferred from homology"/>
<organism evidence="8 9">
    <name type="scientific">Kurthia sibirica</name>
    <dbReference type="NCBI Taxonomy" id="202750"/>
    <lineage>
        <taxon>Bacteria</taxon>
        <taxon>Bacillati</taxon>
        <taxon>Bacillota</taxon>
        <taxon>Bacilli</taxon>
        <taxon>Bacillales</taxon>
        <taxon>Caryophanaceae</taxon>
        <taxon>Kurthia</taxon>
    </lineage>
</organism>
<keyword evidence="5 7" id="KW-0472">Membrane</keyword>
<evidence type="ECO:0000313" key="8">
    <source>
        <dbReference type="EMBL" id="PWI25058.1"/>
    </source>
</evidence>
<dbReference type="PANTHER" id="PTHR30561">
    <property type="entry name" value="SMR FAMILY PROTON-DEPENDENT DRUG EFFLUX TRANSPORTER SUGE"/>
    <property type="match status" value="1"/>
</dbReference>
<evidence type="ECO:0000256" key="3">
    <source>
        <dbReference type="ARBA" id="ARBA00022692"/>
    </source>
</evidence>
<keyword evidence="9" id="KW-1185">Reference proteome</keyword>
<evidence type="ECO:0000313" key="9">
    <source>
        <dbReference type="Proteomes" id="UP000245938"/>
    </source>
</evidence>
<feature type="transmembrane region" description="Helical" evidence="7">
    <location>
        <begin position="113"/>
        <end position="132"/>
    </location>
</feature>
<feature type="transmembrane region" description="Helical" evidence="7">
    <location>
        <begin position="34"/>
        <end position="52"/>
    </location>
</feature>
<evidence type="ECO:0000256" key="5">
    <source>
        <dbReference type="ARBA" id="ARBA00023136"/>
    </source>
</evidence>
<evidence type="ECO:0000256" key="4">
    <source>
        <dbReference type="ARBA" id="ARBA00022989"/>
    </source>
</evidence>
<feature type="transmembrane region" description="Helical" evidence="7">
    <location>
        <begin position="88"/>
        <end position="107"/>
    </location>
</feature>
<dbReference type="AlphaFoldDB" id="A0A2U3AKJ2"/>
<comment type="caution">
    <text evidence="8">The sequence shown here is derived from an EMBL/GenBank/DDBJ whole genome shotgun (WGS) entry which is preliminary data.</text>
</comment>
<comment type="subcellular location">
    <subcellularLocation>
        <location evidence="1 6">Cell membrane</location>
        <topology evidence="1 6">Multi-pass membrane protein</topology>
    </subcellularLocation>
</comment>
<dbReference type="InterPro" id="IPR045324">
    <property type="entry name" value="Small_multidrug_res"/>
</dbReference>
<gene>
    <name evidence="8" type="ORF">DEX24_09945</name>
</gene>
<feature type="transmembrane region" description="Helical" evidence="7">
    <location>
        <begin position="58"/>
        <end position="76"/>
    </location>
</feature>
<dbReference type="InterPro" id="IPR000390">
    <property type="entry name" value="Small_drug/metabolite_transptr"/>
</dbReference>
<reference evidence="8 9" key="1">
    <citation type="submission" date="2018-05" db="EMBL/GenBank/DDBJ databases">
        <title>Kurthia sibirica genome sequence.</title>
        <authorList>
            <person name="Maclea K.S."/>
            <person name="Goen A.E."/>
        </authorList>
    </citation>
    <scope>NUCLEOTIDE SEQUENCE [LARGE SCALE GENOMIC DNA]</scope>
    <source>
        <strain evidence="8 9">ATCC 49154</strain>
    </source>
</reference>
<evidence type="ECO:0000256" key="1">
    <source>
        <dbReference type="ARBA" id="ARBA00004651"/>
    </source>
</evidence>
<dbReference type="Proteomes" id="UP000245938">
    <property type="component" value="Unassembled WGS sequence"/>
</dbReference>
<name>A0A2U3AKJ2_9BACL</name>
<keyword evidence="2" id="KW-1003">Cell membrane</keyword>
<evidence type="ECO:0000256" key="7">
    <source>
        <dbReference type="SAM" id="Phobius"/>
    </source>
</evidence>
<dbReference type="GO" id="GO:0022857">
    <property type="term" value="F:transmembrane transporter activity"/>
    <property type="evidence" value="ECO:0007669"/>
    <property type="project" value="InterPro"/>
</dbReference>
<dbReference type="EMBL" id="QFVR01000012">
    <property type="protein sequence ID" value="PWI25058.1"/>
    <property type="molecule type" value="Genomic_DNA"/>
</dbReference>
<keyword evidence="4 7" id="KW-1133">Transmembrane helix</keyword>
<sequence length="140" mass="15505">MSRKDKSLGDDCFFTTACLRLFFYAKIRRSSMKYWGIVLFAALLEVVWVIGLKHSDVWWQWLITLAAVVYTFKLLLDAGNHLPVGTLYAVFVGLGTAGTVISDIILFDAPIEAVKIILIAVLLIGVIGLKLVTPDKEVSS</sequence>
<dbReference type="InterPro" id="IPR037185">
    <property type="entry name" value="EmrE-like"/>
</dbReference>
<accession>A0A2U3AKJ2</accession>
<evidence type="ECO:0000256" key="2">
    <source>
        <dbReference type="ARBA" id="ARBA00022475"/>
    </source>
</evidence>
<comment type="similarity">
    <text evidence="6">Belongs to the drug/metabolite transporter (DMT) superfamily. Small multidrug resistance (SMR) (TC 2.A.7.1) family.</text>
</comment>
<evidence type="ECO:0000256" key="6">
    <source>
        <dbReference type="RuleBase" id="RU003942"/>
    </source>
</evidence>
<dbReference type="PANTHER" id="PTHR30561:SF7">
    <property type="entry name" value="GUANIDINIUM EFFLUX SYSTEM SUBUNIT GDNC-RELATED"/>
    <property type="match status" value="1"/>
</dbReference>
<dbReference type="GO" id="GO:0005886">
    <property type="term" value="C:plasma membrane"/>
    <property type="evidence" value="ECO:0007669"/>
    <property type="project" value="UniProtKB-SubCell"/>
</dbReference>
<dbReference type="SUPFAM" id="SSF103481">
    <property type="entry name" value="Multidrug resistance efflux transporter EmrE"/>
    <property type="match status" value="1"/>
</dbReference>
<dbReference type="Gene3D" id="1.10.3730.20">
    <property type="match status" value="1"/>
</dbReference>
<keyword evidence="3 6" id="KW-0812">Transmembrane</keyword>
<dbReference type="Pfam" id="PF00893">
    <property type="entry name" value="Multi_Drug_Res"/>
    <property type="match status" value="1"/>
</dbReference>
<protein>
    <submittedName>
        <fullName evidence="8">QacE family quaternary ammonium compound efflux SMR transporter</fullName>
    </submittedName>
</protein>